<dbReference type="AlphaFoldDB" id="A0A6L2NLN4"/>
<gene>
    <name evidence="3" type="ORF">Tci_059179</name>
</gene>
<evidence type="ECO:0000313" key="3">
    <source>
        <dbReference type="EMBL" id="GEU87201.1"/>
    </source>
</evidence>
<sequence>MTPITPSSRLVPNPPPSTLFVPPSRHEWDLMFQPVFDEFFSPPASVASLVRIKKAPALVESTSLPSSTTVDQDAPSPKSSSSDVIPTIVHSDAPVSKHLCKWMKYHPLQNIIGDPFRPVSIRLQLHEQALFCYYDAFLTSVEPKTYKDALTHSCWIEAMQEELHEFERLEVWELVPRPDKVMVITLKWKYEVKLDELGMDVKMEFVNGILRKEVYVSQPDGFVDPYNPNHVYRLKKALYGLKQAPRTWYDLLSSFLLSQGFFKGTVDPTLFISRKGKDILLVQIYISQSSKGIFLNQSKYALESLKKYGIESCDPVDTLMMEKSKLDEDTQGKVVDPTYYRGMVGTLMYLTSSRPDLPWRTFAAIINRRVSRKTTRLDRLRESRAQILWARKEHMPNPRFTKFIINHFISKDKTISIWNKINLYIIRDDSLLGTLKFVSKKQDYQQFGALILGDMINQDIKYFNAYKTYYYFATGKVPPKKAKKYKKGASPSRKLSHVKEAEPIKKAKSVKRHAKKYTTAPTSDVVIRDIPGVSVSKKKAPAKADRSKGSGSVDGTDFESRVPDEQQRKTSGTNKGTGTKLRVPDVPKYQSESDDESWGNSKYDNDDLIDDDDDDDNANDDDSKGNDDKADSDDDGNSDADDNKRTDSDDDDDENPSFTLKDYDKEERDKEYESDDDNENTFEGEDDDLYKDVDVRSLGA</sequence>
<feature type="compositionally biased region" description="Basic and acidic residues" evidence="1">
    <location>
        <begin position="661"/>
        <end position="671"/>
    </location>
</feature>
<name>A0A6L2NLN4_TANCI</name>
<feature type="compositionally biased region" description="Basic residues" evidence="1">
    <location>
        <begin position="506"/>
        <end position="516"/>
    </location>
</feature>
<dbReference type="EMBL" id="BKCJ010009488">
    <property type="protein sequence ID" value="GEU87201.1"/>
    <property type="molecule type" value="Genomic_DNA"/>
</dbReference>
<feature type="compositionally biased region" description="Acidic residues" evidence="1">
    <location>
        <begin position="672"/>
        <end position="689"/>
    </location>
</feature>
<dbReference type="InterPro" id="IPR013103">
    <property type="entry name" value="RVT_2"/>
</dbReference>
<feature type="domain" description="Reverse transcriptase Ty1/copia-type" evidence="2">
    <location>
        <begin position="199"/>
        <end position="287"/>
    </location>
</feature>
<feature type="region of interest" description="Disordered" evidence="1">
    <location>
        <begin position="481"/>
        <end position="516"/>
    </location>
</feature>
<feature type="compositionally biased region" description="Acidic residues" evidence="1">
    <location>
        <begin position="606"/>
        <end position="620"/>
    </location>
</feature>
<comment type="caution">
    <text evidence="3">The sequence shown here is derived from an EMBL/GenBank/DDBJ whole genome shotgun (WGS) entry which is preliminary data.</text>
</comment>
<organism evidence="3">
    <name type="scientific">Tanacetum cinerariifolium</name>
    <name type="common">Dalmatian daisy</name>
    <name type="synonym">Chrysanthemum cinerariifolium</name>
    <dbReference type="NCBI Taxonomy" id="118510"/>
    <lineage>
        <taxon>Eukaryota</taxon>
        <taxon>Viridiplantae</taxon>
        <taxon>Streptophyta</taxon>
        <taxon>Embryophyta</taxon>
        <taxon>Tracheophyta</taxon>
        <taxon>Spermatophyta</taxon>
        <taxon>Magnoliopsida</taxon>
        <taxon>eudicotyledons</taxon>
        <taxon>Gunneridae</taxon>
        <taxon>Pentapetalae</taxon>
        <taxon>asterids</taxon>
        <taxon>campanulids</taxon>
        <taxon>Asterales</taxon>
        <taxon>Asteraceae</taxon>
        <taxon>Asteroideae</taxon>
        <taxon>Anthemideae</taxon>
        <taxon>Anthemidinae</taxon>
        <taxon>Tanacetum</taxon>
    </lineage>
</organism>
<feature type="compositionally biased region" description="Low complexity" evidence="1">
    <location>
        <begin position="569"/>
        <end position="580"/>
    </location>
</feature>
<evidence type="ECO:0000256" key="1">
    <source>
        <dbReference type="SAM" id="MobiDB-lite"/>
    </source>
</evidence>
<evidence type="ECO:0000259" key="2">
    <source>
        <dbReference type="Pfam" id="PF07727"/>
    </source>
</evidence>
<protein>
    <recommendedName>
        <fullName evidence="2">Reverse transcriptase Ty1/copia-type domain-containing protein</fullName>
    </recommendedName>
</protein>
<dbReference type="Pfam" id="PF07727">
    <property type="entry name" value="RVT_2"/>
    <property type="match status" value="1"/>
</dbReference>
<accession>A0A6L2NLN4</accession>
<feature type="compositionally biased region" description="Acidic residues" evidence="1">
    <location>
        <begin position="630"/>
        <end position="640"/>
    </location>
</feature>
<feature type="region of interest" description="Disordered" evidence="1">
    <location>
        <begin position="535"/>
        <end position="700"/>
    </location>
</feature>
<proteinExistence type="predicted"/>
<feature type="compositionally biased region" description="Basic and acidic residues" evidence="1">
    <location>
        <begin position="558"/>
        <end position="568"/>
    </location>
</feature>
<feature type="compositionally biased region" description="Basic and acidic residues" evidence="1">
    <location>
        <begin position="690"/>
        <end position="700"/>
    </location>
</feature>
<reference evidence="3" key="1">
    <citation type="journal article" date="2019" name="Sci. Rep.">
        <title>Draft genome of Tanacetum cinerariifolium, the natural source of mosquito coil.</title>
        <authorList>
            <person name="Yamashiro T."/>
            <person name="Shiraishi A."/>
            <person name="Satake H."/>
            <person name="Nakayama K."/>
        </authorList>
    </citation>
    <scope>NUCLEOTIDE SEQUENCE</scope>
</reference>
<feature type="region of interest" description="Disordered" evidence="1">
    <location>
        <begin position="63"/>
        <end position="84"/>
    </location>
</feature>